<feature type="binding site" description="axial binding residue" evidence="3">
    <location>
        <position position="498"/>
    </location>
    <ligand>
        <name>heme</name>
        <dbReference type="ChEBI" id="CHEBI:30413"/>
    </ligand>
    <ligandPart>
        <name>Fe</name>
        <dbReference type="ChEBI" id="CHEBI:18248"/>
    </ligandPart>
</feature>
<evidence type="ECO:0000256" key="1">
    <source>
        <dbReference type="ARBA" id="ARBA00001971"/>
    </source>
</evidence>
<dbReference type="KEGG" id="mis:MICPUN_60720"/>
<comment type="cofactor">
    <cofactor evidence="1 3">
        <name>heme</name>
        <dbReference type="ChEBI" id="CHEBI:30413"/>
    </cofactor>
</comment>
<dbReference type="Pfam" id="PF00067">
    <property type="entry name" value="p450"/>
    <property type="match status" value="1"/>
</dbReference>
<dbReference type="GeneID" id="8245563"/>
<evidence type="ECO:0000256" key="2">
    <source>
        <dbReference type="ARBA" id="ARBA00010617"/>
    </source>
</evidence>
<dbReference type="OMA" id="SAMAKFF"/>
<dbReference type="PANTHER" id="PTHR24305:SF166">
    <property type="entry name" value="CYTOCHROME P450 12A4, MITOCHONDRIAL-RELATED"/>
    <property type="match status" value="1"/>
</dbReference>
<dbReference type="PRINTS" id="PR00385">
    <property type="entry name" value="P450"/>
</dbReference>
<evidence type="ECO:0008006" key="8">
    <source>
        <dbReference type="Google" id="ProtNLM"/>
    </source>
</evidence>
<reference evidence="6 7" key="1">
    <citation type="journal article" date="2009" name="Science">
        <title>Green evolution and dynamic adaptations revealed by genomes of the marine picoeukaryotes Micromonas.</title>
        <authorList>
            <person name="Worden A.Z."/>
            <person name="Lee J.H."/>
            <person name="Mock T."/>
            <person name="Rouze P."/>
            <person name="Simmons M.P."/>
            <person name="Aerts A.L."/>
            <person name="Allen A.E."/>
            <person name="Cuvelier M.L."/>
            <person name="Derelle E."/>
            <person name="Everett M.V."/>
            <person name="Foulon E."/>
            <person name="Grimwood J."/>
            <person name="Gundlach H."/>
            <person name="Henrissat B."/>
            <person name="Napoli C."/>
            <person name="McDonald S.M."/>
            <person name="Parker M.S."/>
            <person name="Rombauts S."/>
            <person name="Salamov A."/>
            <person name="Von Dassow P."/>
            <person name="Badger J.H."/>
            <person name="Coutinho P.M."/>
            <person name="Demir E."/>
            <person name="Dubchak I."/>
            <person name="Gentemann C."/>
            <person name="Eikrem W."/>
            <person name="Gready J.E."/>
            <person name="John U."/>
            <person name="Lanier W."/>
            <person name="Lindquist E.A."/>
            <person name="Lucas S."/>
            <person name="Mayer K.F."/>
            <person name="Moreau H."/>
            <person name="Not F."/>
            <person name="Otillar R."/>
            <person name="Panaud O."/>
            <person name="Pangilinan J."/>
            <person name="Paulsen I."/>
            <person name="Piegu B."/>
            <person name="Poliakov A."/>
            <person name="Robbens S."/>
            <person name="Schmutz J."/>
            <person name="Toulza E."/>
            <person name="Wyss T."/>
            <person name="Zelensky A."/>
            <person name="Zhou K."/>
            <person name="Armbrust E.V."/>
            <person name="Bhattacharya D."/>
            <person name="Goodenough U.W."/>
            <person name="Van de Peer Y."/>
            <person name="Grigoriev I.V."/>
        </authorList>
    </citation>
    <scope>NUCLEOTIDE SEQUENCE [LARGE SCALE GENOMIC DNA]</scope>
    <source>
        <strain evidence="7">RCC299 / NOUM17</strain>
    </source>
</reference>
<comment type="similarity">
    <text evidence="2 4">Belongs to the cytochrome P450 family.</text>
</comment>
<dbReference type="RefSeq" id="XP_002508220.1">
    <property type="nucleotide sequence ID" value="XM_002508174.1"/>
</dbReference>
<dbReference type="GO" id="GO:0005506">
    <property type="term" value="F:iron ion binding"/>
    <property type="evidence" value="ECO:0007669"/>
    <property type="project" value="InterPro"/>
</dbReference>
<dbReference type="EMBL" id="CP001575">
    <property type="protein sequence ID" value="ACO69478.1"/>
    <property type="molecule type" value="Genomic_DNA"/>
</dbReference>
<keyword evidence="3 4" id="KW-0349">Heme</keyword>
<keyword evidence="4" id="KW-0503">Monooxygenase</keyword>
<accession>C1FG33</accession>
<dbReference type="PRINTS" id="PR00463">
    <property type="entry name" value="EP450I"/>
</dbReference>
<gene>
    <name evidence="6" type="ORF">MICPUN_60720</name>
</gene>
<dbReference type="InParanoid" id="C1FG33"/>
<dbReference type="CDD" id="cd00302">
    <property type="entry name" value="cytochrome_P450"/>
    <property type="match status" value="1"/>
</dbReference>
<sequence length="567" mass="62048">MSALVANAVGPVAVARRPPRRMRHAPRERVSAPRASRADDLPGILLGAAAKKLEEDVNSFIGLFDEDAPTHERPPTLPVAGNTLDIAQGGHRQLLEWAETYGVADGVHEVKMLSQTILHLTDPKLARELMFERSDSFPDRGVSAMAKFFREDQAAFVNTSGEQWMAYRKMGTATVNGGALDRLAGKVAERSEALVTRWVRDASASGDGRNATEVDISDASQAVTLEVIHEALFSEQLDVIDGERNAVALARSFREFNVANQDLLNDFLTLYQRFETPERARRDTHRRRLRAHFDERADARRAAIARDGAAAAPRDLLTALLTARDPATGAALTRDDVNLTLTEMMVAGHDTTAATVACMMCLLASHPEVRASVTGEVDEFRRNNGGRLPSSVADANALVKLDDAMKETMRLYPAVLIVVRKAEEGTGGVFTKGPGREVRIPEGSGMWVSPYVLGRLARHWGGDEEDVKRFRPSRFEEARERGDSLDAYMPFGGGPRVCLGSRFAMLEGKVLAAHILADWDVELAAETRDAIARNDGELPIAYAAGLMSFPEPLRLRVRRRGAASGPR</sequence>
<dbReference type="SUPFAM" id="SSF48264">
    <property type="entry name" value="Cytochrome P450"/>
    <property type="match status" value="1"/>
</dbReference>
<dbReference type="GO" id="GO:0016705">
    <property type="term" value="F:oxidoreductase activity, acting on paired donors, with incorporation or reduction of molecular oxygen"/>
    <property type="evidence" value="ECO:0007669"/>
    <property type="project" value="InterPro"/>
</dbReference>
<dbReference type="eggNOG" id="KOG0158">
    <property type="taxonomic scope" value="Eukaryota"/>
</dbReference>
<evidence type="ECO:0000313" key="6">
    <source>
        <dbReference type="EMBL" id="ACO69478.1"/>
    </source>
</evidence>
<evidence type="ECO:0000256" key="5">
    <source>
        <dbReference type="SAM" id="MobiDB-lite"/>
    </source>
</evidence>
<evidence type="ECO:0000256" key="4">
    <source>
        <dbReference type="RuleBase" id="RU000461"/>
    </source>
</evidence>
<dbReference type="PANTHER" id="PTHR24305">
    <property type="entry name" value="CYTOCHROME P450"/>
    <property type="match status" value="1"/>
</dbReference>
<evidence type="ECO:0000313" key="7">
    <source>
        <dbReference type="Proteomes" id="UP000002009"/>
    </source>
</evidence>
<dbReference type="InterPro" id="IPR050121">
    <property type="entry name" value="Cytochrome_P450_monoxygenase"/>
</dbReference>
<evidence type="ECO:0000256" key="3">
    <source>
        <dbReference type="PIRSR" id="PIRSR602401-1"/>
    </source>
</evidence>
<organism evidence="6 7">
    <name type="scientific">Micromonas commoda (strain RCC299 / NOUM17 / CCMP2709)</name>
    <name type="common">Picoplanktonic green alga</name>
    <dbReference type="NCBI Taxonomy" id="296587"/>
    <lineage>
        <taxon>Eukaryota</taxon>
        <taxon>Viridiplantae</taxon>
        <taxon>Chlorophyta</taxon>
        <taxon>Mamiellophyceae</taxon>
        <taxon>Mamiellales</taxon>
        <taxon>Mamiellaceae</taxon>
        <taxon>Micromonas</taxon>
    </lineage>
</organism>
<dbReference type="GO" id="GO:0004497">
    <property type="term" value="F:monooxygenase activity"/>
    <property type="evidence" value="ECO:0007669"/>
    <property type="project" value="UniProtKB-KW"/>
</dbReference>
<dbReference type="InterPro" id="IPR017972">
    <property type="entry name" value="Cyt_P450_CS"/>
</dbReference>
<dbReference type="Proteomes" id="UP000002009">
    <property type="component" value="Chromosome 8"/>
</dbReference>
<keyword evidence="7" id="KW-1185">Reference proteome</keyword>
<dbReference type="FunCoup" id="C1FG33">
    <property type="interactions" value="649"/>
</dbReference>
<dbReference type="PROSITE" id="PS00086">
    <property type="entry name" value="CYTOCHROME_P450"/>
    <property type="match status" value="1"/>
</dbReference>
<dbReference type="Gene3D" id="1.10.630.10">
    <property type="entry name" value="Cytochrome P450"/>
    <property type="match status" value="1"/>
</dbReference>
<dbReference type="InterPro" id="IPR036396">
    <property type="entry name" value="Cyt_P450_sf"/>
</dbReference>
<keyword evidence="4" id="KW-0560">Oxidoreductase</keyword>
<dbReference type="OrthoDB" id="507451at2759"/>
<feature type="region of interest" description="Disordered" evidence="5">
    <location>
        <begin position="15"/>
        <end position="36"/>
    </location>
</feature>
<protein>
    <recommendedName>
        <fullName evidence="8">Cytochrome P450</fullName>
    </recommendedName>
</protein>
<keyword evidence="3 4" id="KW-0408">Iron</keyword>
<dbReference type="InterPro" id="IPR001128">
    <property type="entry name" value="Cyt_P450"/>
</dbReference>
<name>C1FG33_MICCC</name>
<dbReference type="InterPro" id="IPR002401">
    <property type="entry name" value="Cyt_P450_E_grp-I"/>
</dbReference>
<proteinExistence type="inferred from homology"/>
<dbReference type="GO" id="GO:0020037">
    <property type="term" value="F:heme binding"/>
    <property type="evidence" value="ECO:0007669"/>
    <property type="project" value="InterPro"/>
</dbReference>
<dbReference type="AlphaFoldDB" id="C1FG33"/>
<dbReference type="STRING" id="296587.C1FG33"/>
<keyword evidence="3 4" id="KW-0479">Metal-binding</keyword>
<feature type="compositionally biased region" description="Basic and acidic residues" evidence="5">
    <location>
        <begin position="25"/>
        <end position="36"/>
    </location>
</feature>